<protein>
    <recommendedName>
        <fullName evidence="4">Peptidase A1 domain-containing protein</fullName>
    </recommendedName>
</protein>
<dbReference type="InterPro" id="IPR033121">
    <property type="entry name" value="PEPTIDASE_A1"/>
</dbReference>
<keyword evidence="3" id="KW-0812">Transmembrane</keyword>
<dbReference type="AlphaFoldDB" id="A0ABD3CEP1"/>
<dbReference type="InterPro" id="IPR032861">
    <property type="entry name" value="TAXi_N"/>
</dbReference>
<organism evidence="5 6">
    <name type="scientific">Castilleja foliolosa</name>
    <dbReference type="NCBI Taxonomy" id="1961234"/>
    <lineage>
        <taxon>Eukaryota</taxon>
        <taxon>Viridiplantae</taxon>
        <taxon>Streptophyta</taxon>
        <taxon>Embryophyta</taxon>
        <taxon>Tracheophyta</taxon>
        <taxon>Spermatophyta</taxon>
        <taxon>Magnoliopsida</taxon>
        <taxon>eudicotyledons</taxon>
        <taxon>Gunneridae</taxon>
        <taxon>Pentapetalae</taxon>
        <taxon>asterids</taxon>
        <taxon>lamiids</taxon>
        <taxon>Lamiales</taxon>
        <taxon>Orobanchaceae</taxon>
        <taxon>Pedicularideae</taxon>
        <taxon>Castillejinae</taxon>
        <taxon>Castilleja</taxon>
    </lineage>
</organism>
<feature type="active site" evidence="2">
    <location>
        <position position="342"/>
    </location>
</feature>
<dbReference type="PANTHER" id="PTHR13683">
    <property type="entry name" value="ASPARTYL PROTEASES"/>
    <property type="match status" value="1"/>
</dbReference>
<dbReference type="EMBL" id="JAVIJP010000036">
    <property type="protein sequence ID" value="KAL3628340.1"/>
    <property type="molecule type" value="Genomic_DNA"/>
</dbReference>
<keyword evidence="3" id="KW-0472">Membrane</keyword>
<dbReference type="PANTHER" id="PTHR13683:SF750">
    <property type="entry name" value="ASPARTYL PROTEASE AED1"/>
    <property type="match status" value="1"/>
</dbReference>
<comment type="caution">
    <text evidence="5">The sequence shown here is derived from an EMBL/GenBank/DDBJ whole genome shotgun (WGS) entry which is preliminary data.</text>
</comment>
<evidence type="ECO:0000256" key="1">
    <source>
        <dbReference type="ARBA" id="ARBA00007447"/>
    </source>
</evidence>
<proteinExistence type="inferred from homology"/>
<feature type="transmembrane region" description="Helical" evidence="3">
    <location>
        <begin position="6"/>
        <end position="28"/>
    </location>
</feature>
<keyword evidence="3" id="KW-1133">Transmembrane helix</keyword>
<dbReference type="PRINTS" id="PR00792">
    <property type="entry name" value="PEPSIN"/>
</dbReference>
<dbReference type="Pfam" id="PF14541">
    <property type="entry name" value="TAXi_C"/>
    <property type="match status" value="1"/>
</dbReference>
<evidence type="ECO:0000256" key="2">
    <source>
        <dbReference type="PIRSR" id="PIRSR601461-1"/>
    </source>
</evidence>
<dbReference type="PROSITE" id="PS51767">
    <property type="entry name" value="PEPTIDASE_A1"/>
    <property type="match status" value="1"/>
</dbReference>
<reference evidence="6" key="1">
    <citation type="journal article" date="2024" name="IScience">
        <title>Strigolactones Initiate the Formation of Haustorium-like Structures in Castilleja.</title>
        <authorList>
            <person name="Buerger M."/>
            <person name="Peterson D."/>
            <person name="Chory J."/>
        </authorList>
    </citation>
    <scope>NUCLEOTIDE SEQUENCE [LARGE SCALE GENOMIC DNA]</scope>
</reference>
<dbReference type="InterPro" id="IPR021109">
    <property type="entry name" value="Peptidase_aspartic_dom_sf"/>
</dbReference>
<dbReference type="Proteomes" id="UP001632038">
    <property type="component" value="Unassembled WGS sequence"/>
</dbReference>
<accession>A0ABD3CEP1</accession>
<evidence type="ECO:0000313" key="6">
    <source>
        <dbReference type="Proteomes" id="UP001632038"/>
    </source>
</evidence>
<name>A0ABD3CEP1_9LAMI</name>
<feature type="domain" description="Peptidase A1" evidence="4">
    <location>
        <begin position="135"/>
        <end position="470"/>
    </location>
</feature>
<sequence length="475" mass="52611">MATPNGFFHLMTLMLLYSSLLLILFSYIPQKSVALESHFENVAIECKRLLSDSKEMPQSTIEVVHMYGPCSPAAEKTSLMNMPSTQLILDRDQVRVESLQARLKPKTKKNKYNSVQFENTKEVANLIVQSSPGDYAISINLGTPGQELSLIFDTGSDLTWTRCKSNPYASTSFSNISCNSPVCTQLLLDHTCDQFNDEENLCFYEIQYGDGSYTKGLFSMDSLNITQTGDVFPDFLFGCSTETESHVAGILGLGRDPAISFLAQTEQTYKGIFSYCLPSTPTSTGFLKLGPRSYPNDVKFTRFSTNSDYPSFYFIDVTSIKVGGVQLSIDLSDFNYPGTIIDSGTVITRLSMNIYNTMRDEFQKQMNNSGYGNVQEYHLFDTPSVPKYKSTCYDTSNDSNIKVPIISFTFNDNVTIDLDGSATLYVIDSTLACLAFAGNSDPGDLAIFGNTQQKKFEVVYDVDGGKLGFIHGGCN</sequence>
<gene>
    <name evidence="5" type="ORF">CASFOL_027386</name>
</gene>
<comment type="similarity">
    <text evidence="1">Belongs to the peptidase A1 family.</text>
</comment>
<dbReference type="InterPro" id="IPR001461">
    <property type="entry name" value="Aspartic_peptidase_A1"/>
</dbReference>
<evidence type="ECO:0000259" key="4">
    <source>
        <dbReference type="PROSITE" id="PS51767"/>
    </source>
</evidence>
<dbReference type="InterPro" id="IPR032799">
    <property type="entry name" value="TAXi_C"/>
</dbReference>
<keyword evidence="6" id="KW-1185">Reference proteome</keyword>
<dbReference type="SUPFAM" id="SSF50630">
    <property type="entry name" value="Acid proteases"/>
    <property type="match status" value="1"/>
</dbReference>
<evidence type="ECO:0000313" key="5">
    <source>
        <dbReference type="EMBL" id="KAL3628340.1"/>
    </source>
</evidence>
<dbReference type="Gene3D" id="2.40.70.10">
    <property type="entry name" value="Acid Proteases"/>
    <property type="match status" value="2"/>
</dbReference>
<feature type="active site" evidence="2">
    <location>
        <position position="153"/>
    </location>
</feature>
<dbReference type="Pfam" id="PF14543">
    <property type="entry name" value="TAXi_N"/>
    <property type="match status" value="1"/>
</dbReference>
<evidence type="ECO:0000256" key="3">
    <source>
        <dbReference type="SAM" id="Phobius"/>
    </source>
</evidence>